<dbReference type="PANTHER" id="PTHR47832">
    <property type="entry name" value="DNA PHOTOLYASE"/>
    <property type="match status" value="1"/>
</dbReference>
<sequence length="240" mass="27155">MDELSLVGGAVFGDCAEGSWDLTERHIYRKFVASLFVTPSPRPSFEKRHHGHTVALDGDRDHILFAPSRITPERPDLVLEKIYSRGTMATPSPTVILDRDQIFRRSALPATQLRRRPPSVKISVWQETRASAEESTNTGTALLWFKHDLRIDDHPGLVAAARFKDEELELLLYAVKDLRQSLKDQGSNLVIRCGSAERVIRELVQEVNADSIFAEEELEYDLCMVVDSVKETIITVSYHI</sequence>
<dbReference type="Gene3D" id="3.40.50.620">
    <property type="entry name" value="HUPs"/>
    <property type="match status" value="2"/>
</dbReference>
<dbReference type="AlphaFoldDB" id="A0AA89AP61"/>
<organism evidence="2 3">
    <name type="scientific">Escallonia herrerae</name>
    <dbReference type="NCBI Taxonomy" id="1293975"/>
    <lineage>
        <taxon>Eukaryota</taxon>
        <taxon>Viridiplantae</taxon>
        <taxon>Streptophyta</taxon>
        <taxon>Embryophyta</taxon>
        <taxon>Tracheophyta</taxon>
        <taxon>Spermatophyta</taxon>
        <taxon>Magnoliopsida</taxon>
        <taxon>eudicotyledons</taxon>
        <taxon>Gunneridae</taxon>
        <taxon>Pentapetalae</taxon>
        <taxon>asterids</taxon>
        <taxon>campanulids</taxon>
        <taxon>Escalloniales</taxon>
        <taxon>Escalloniaceae</taxon>
        <taxon>Escallonia</taxon>
    </lineage>
</organism>
<proteinExistence type="predicted"/>
<dbReference type="InterPro" id="IPR014729">
    <property type="entry name" value="Rossmann-like_a/b/a_fold"/>
</dbReference>
<dbReference type="InterPro" id="IPR006050">
    <property type="entry name" value="DNA_photolyase_N"/>
</dbReference>
<dbReference type="PANTHER" id="PTHR47832:SF1">
    <property type="entry name" value="DNA PHOTOLYASE"/>
    <property type="match status" value="1"/>
</dbReference>
<feature type="domain" description="Photolyase/cryptochrome alpha/beta" evidence="1">
    <location>
        <begin position="139"/>
        <end position="240"/>
    </location>
</feature>
<protein>
    <recommendedName>
        <fullName evidence="1">Photolyase/cryptochrome alpha/beta domain-containing protein</fullName>
    </recommendedName>
</protein>
<dbReference type="EMBL" id="JAVXUP010001607">
    <property type="protein sequence ID" value="KAK3009812.1"/>
    <property type="molecule type" value="Genomic_DNA"/>
</dbReference>
<comment type="caution">
    <text evidence="2">The sequence shown here is derived from an EMBL/GenBank/DDBJ whole genome shotgun (WGS) entry which is preliminary data.</text>
</comment>
<dbReference type="Proteomes" id="UP001188597">
    <property type="component" value="Unassembled WGS sequence"/>
</dbReference>
<evidence type="ECO:0000313" key="2">
    <source>
        <dbReference type="EMBL" id="KAK3009812.1"/>
    </source>
</evidence>
<dbReference type="InterPro" id="IPR036155">
    <property type="entry name" value="Crypto/Photolyase_N_sf"/>
</dbReference>
<name>A0AA89AP61_9ASTE</name>
<dbReference type="Pfam" id="PF00875">
    <property type="entry name" value="DNA_photolyase"/>
    <property type="match status" value="1"/>
</dbReference>
<dbReference type="SUPFAM" id="SSF52425">
    <property type="entry name" value="Cryptochrome/photolyase, N-terminal domain"/>
    <property type="match status" value="1"/>
</dbReference>
<accession>A0AA89AP61</accession>
<evidence type="ECO:0000259" key="1">
    <source>
        <dbReference type="PROSITE" id="PS51645"/>
    </source>
</evidence>
<dbReference type="PROSITE" id="PS51645">
    <property type="entry name" value="PHR_CRY_ALPHA_BETA"/>
    <property type="match status" value="1"/>
</dbReference>
<reference evidence="2" key="1">
    <citation type="submission" date="2022-12" db="EMBL/GenBank/DDBJ databases">
        <title>Draft genome assemblies for two species of Escallonia (Escalloniales).</title>
        <authorList>
            <person name="Chanderbali A."/>
            <person name="Dervinis C."/>
            <person name="Anghel I."/>
            <person name="Soltis D."/>
            <person name="Soltis P."/>
            <person name="Zapata F."/>
        </authorList>
    </citation>
    <scope>NUCLEOTIDE SEQUENCE</scope>
    <source>
        <strain evidence="2">UCBG64.0493</strain>
        <tissue evidence="2">Leaf</tissue>
    </source>
</reference>
<evidence type="ECO:0000313" key="3">
    <source>
        <dbReference type="Proteomes" id="UP001188597"/>
    </source>
</evidence>
<keyword evidence="3" id="KW-1185">Reference proteome</keyword>
<gene>
    <name evidence="2" type="ORF">RJ639_013937</name>
</gene>